<organism evidence="1 2">
    <name type="scientific">Stylosanthes scabra</name>
    <dbReference type="NCBI Taxonomy" id="79078"/>
    <lineage>
        <taxon>Eukaryota</taxon>
        <taxon>Viridiplantae</taxon>
        <taxon>Streptophyta</taxon>
        <taxon>Embryophyta</taxon>
        <taxon>Tracheophyta</taxon>
        <taxon>Spermatophyta</taxon>
        <taxon>Magnoliopsida</taxon>
        <taxon>eudicotyledons</taxon>
        <taxon>Gunneridae</taxon>
        <taxon>Pentapetalae</taxon>
        <taxon>rosids</taxon>
        <taxon>fabids</taxon>
        <taxon>Fabales</taxon>
        <taxon>Fabaceae</taxon>
        <taxon>Papilionoideae</taxon>
        <taxon>50 kb inversion clade</taxon>
        <taxon>dalbergioids sensu lato</taxon>
        <taxon>Dalbergieae</taxon>
        <taxon>Pterocarpus clade</taxon>
        <taxon>Stylosanthes</taxon>
    </lineage>
</organism>
<name>A0ABU6QPT3_9FABA</name>
<evidence type="ECO:0000313" key="1">
    <source>
        <dbReference type="EMBL" id="MED6113827.1"/>
    </source>
</evidence>
<reference evidence="1 2" key="1">
    <citation type="journal article" date="2023" name="Plants (Basel)">
        <title>Bridging the Gap: Combining Genomics and Transcriptomics Approaches to Understand Stylosanthes scabra, an Orphan Legume from the Brazilian Caatinga.</title>
        <authorList>
            <person name="Ferreira-Neto J.R.C."/>
            <person name="da Silva M.D."/>
            <person name="Binneck E."/>
            <person name="de Melo N.F."/>
            <person name="da Silva R.H."/>
            <person name="de Melo A.L.T.M."/>
            <person name="Pandolfi V."/>
            <person name="Bustamante F.O."/>
            <person name="Brasileiro-Vidal A.C."/>
            <person name="Benko-Iseppon A.M."/>
        </authorList>
    </citation>
    <scope>NUCLEOTIDE SEQUENCE [LARGE SCALE GENOMIC DNA]</scope>
    <source>
        <tissue evidence="1">Leaves</tissue>
    </source>
</reference>
<dbReference type="Proteomes" id="UP001341840">
    <property type="component" value="Unassembled WGS sequence"/>
</dbReference>
<comment type="caution">
    <text evidence="1">The sequence shown here is derived from an EMBL/GenBank/DDBJ whole genome shotgun (WGS) entry which is preliminary data.</text>
</comment>
<protein>
    <submittedName>
        <fullName evidence="1">Uncharacterized protein</fullName>
    </submittedName>
</protein>
<gene>
    <name evidence="1" type="ORF">PIB30_074485</name>
</gene>
<proteinExistence type="predicted"/>
<accession>A0ABU6QPT3</accession>
<dbReference type="EMBL" id="JASCZI010000927">
    <property type="protein sequence ID" value="MED6113827.1"/>
    <property type="molecule type" value="Genomic_DNA"/>
</dbReference>
<sequence>MGLEVFYNLLVGSLSQHGSVEFGESHVSPTLKRGSAWLGVALISFGCYVWSLACTKPKRDLDGGLGSLFVTFGEGGSCLGLGLAKPKCDMVYAWEACHVRFAMKSRLIFGASQP</sequence>
<keyword evidence="2" id="KW-1185">Reference proteome</keyword>
<evidence type="ECO:0000313" key="2">
    <source>
        <dbReference type="Proteomes" id="UP001341840"/>
    </source>
</evidence>